<evidence type="ECO:0000313" key="2">
    <source>
        <dbReference type="Proteomes" id="UP000249057"/>
    </source>
</evidence>
<reference evidence="1" key="1">
    <citation type="submission" date="2018-02" db="EMBL/GenBank/DDBJ databases">
        <title>The genomes of Aspergillus section Nigri reveals drivers in fungal speciation.</title>
        <authorList>
            <consortium name="DOE Joint Genome Institute"/>
            <person name="Vesth T.C."/>
            <person name="Nybo J."/>
            <person name="Theobald S."/>
            <person name="Brandl J."/>
            <person name="Frisvad J.C."/>
            <person name="Nielsen K.F."/>
            <person name="Lyhne E.K."/>
            <person name="Kogle M.E."/>
            <person name="Kuo A."/>
            <person name="Riley R."/>
            <person name="Clum A."/>
            <person name="Nolan M."/>
            <person name="Lipzen A."/>
            <person name="Salamov A."/>
            <person name="Henrissat B."/>
            <person name="Wiebenga A."/>
            <person name="De vries R.P."/>
            <person name="Grigoriev I.V."/>
            <person name="Mortensen U.H."/>
            <person name="Andersen M.R."/>
            <person name="Baker S.E."/>
        </authorList>
    </citation>
    <scope>NUCLEOTIDE SEQUENCE</scope>
    <source>
        <strain evidence="1">CBS 621.78</strain>
    </source>
</reference>
<dbReference type="Proteomes" id="UP000249057">
    <property type="component" value="Unassembled WGS sequence"/>
</dbReference>
<proteinExistence type="predicted"/>
<organism evidence="1 2">
    <name type="scientific">Aspergillus brunneoviolaceus CBS 621.78</name>
    <dbReference type="NCBI Taxonomy" id="1450534"/>
    <lineage>
        <taxon>Eukaryota</taxon>
        <taxon>Fungi</taxon>
        <taxon>Dikarya</taxon>
        <taxon>Ascomycota</taxon>
        <taxon>Pezizomycotina</taxon>
        <taxon>Eurotiomycetes</taxon>
        <taxon>Eurotiomycetidae</taxon>
        <taxon>Eurotiales</taxon>
        <taxon>Aspergillaceae</taxon>
        <taxon>Aspergillus</taxon>
        <taxon>Aspergillus subgen. Circumdati</taxon>
    </lineage>
</organism>
<evidence type="ECO:0000313" key="1">
    <source>
        <dbReference type="EMBL" id="RAH44834.1"/>
    </source>
</evidence>
<protein>
    <submittedName>
        <fullName evidence="1">Uncharacterized protein</fullName>
    </submittedName>
</protein>
<gene>
    <name evidence="1" type="ORF">BO95DRAFT_482919</name>
</gene>
<dbReference type="EMBL" id="KZ825350">
    <property type="protein sequence ID" value="RAH44834.1"/>
    <property type="molecule type" value="Genomic_DNA"/>
</dbReference>
<name>A0ACD1G6B4_9EURO</name>
<accession>A0ACD1G6B4</accession>
<sequence length="1212" mass="130995">MGRGRDRLGLSTCCLYALPILPVRALSLPQISAPLTLSTDPDCLPGSVASVVPPTPRNSFMQSEPSTVFDRSPPVKPFSEAPLDPTQHGHDSHGEQRVSGFRDGEPGDCILSRDSSGAQPHLNGRSATPPPLPSSIDPVGQYELAAAAHFSRSPADRGLKVTPSASTYSGLSLESFPNEVLTHILSHLPPPSLSSIALVSRRLHTLVTTPHAWRIAFSRYFPGPYTAEDGVWLSVGENSDRVTSDKRYFSRLTALASWRSEYILRTRLLRSLSRGKPGQFEPPKRSSTVRTANVRNGSAVVTYTSQLLYPVSHLHGSFGSEVTKKEPVFIHGASEQGIASASDPSAVKVGTWGLSDHQMFRHFADLFPGDAEYGLGSGDLAGMPNRMDVSQPYGMIYGEACPQGRAYFISTTEQRGRFLGLSDLGSQPHLGIPALNHITSGTTAVWIAKSSNMLKMTDGLIAMLSGSSTGILSAYALGPHPTYEKRYERGQVTARWVLCPGVPIVAIAVDESFSPRRYARRRIWAAVLNALGEVFYLSDIPRQPDVASTKLTAEEYDQLAWKTGRSARWELVELTRRTARPDPFSREFLDGSYSPRSSSDAMKLDEKQIIAETKEIERFLSFKPKHFRKVCEGWDMRRELIVDFAGDDGQGAGESLIVISCGMSEDETAAIRRYTRKISKLAMPPLSLGPLAMDGAPAPSLFGGPVKSPITPSLAGTSGRSTPSRASSGFGESVCTAANTEWCISDFNFNDRKSVQITTTALDLSTYALLTADEDPLTGMSGSSAFSSAMSSPLPHLKQATSDTDVPGQRGRYMAVGTTTGMVFVWDVRSPASRNPEIIKDIGPIRVIQTESPQVSSVALTSLYLVHGGNDGLVQAWDPLASSTRPIRTINSRFSSRARRRLVQAEASMHGIGNNYYATGAICLDTDPTVLRGMVALGTHLRYWSYSASAADQYKSSKRRLRRGLRGSNGAADGGQRFNNSGRGALNDYIQDERVEMERQRIADEKERAHLSQRFGVDLLGPDVSEDQLLAYAQLLSEESFSSEAVKRGGSDIALPGAFPSASSAVSTSPSDTIGPNDSSFAPDELSSASSPYEDPLDDEENLDPEIAEAIRLSLLDQPPLPKPDLGPPAFDPTPYSTSPSPQPASTSPVLPESSRQQEIDDLQLAIQLSLAEAESQSQSQPEEFPALAPWPATPPPPPPSSGRDKGKGRAL</sequence>
<keyword evidence="2" id="KW-1185">Reference proteome</keyword>